<accession>A0A271LNT3</accession>
<dbReference type="GO" id="GO:0005829">
    <property type="term" value="C:cytosol"/>
    <property type="evidence" value="ECO:0007669"/>
    <property type="project" value="UniProtKB-ARBA"/>
</dbReference>
<dbReference type="PROSITE" id="PS51857">
    <property type="entry name" value="CSD_2"/>
    <property type="match status" value="1"/>
</dbReference>
<keyword evidence="2" id="KW-0963">Cytoplasm</keyword>
<keyword evidence="6" id="KW-1185">Reference proteome</keyword>
<dbReference type="PIRSF" id="PIRSF002599">
    <property type="entry name" value="Cold_shock_A"/>
    <property type="match status" value="1"/>
</dbReference>
<comment type="caution">
    <text evidence="5">The sequence shown here is derived from an EMBL/GenBank/DDBJ whole genome shotgun (WGS) entry which is preliminary data.</text>
</comment>
<evidence type="ECO:0000259" key="4">
    <source>
        <dbReference type="PROSITE" id="PS51857"/>
    </source>
</evidence>
<dbReference type="InterPro" id="IPR011129">
    <property type="entry name" value="CSD"/>
</dbReference>
<evidence type="ECO:0000256" key="2">
    <source>
        <dbReference type="ARBA" id="ARBA00022490"/>
    </source>
</evidence>
<dbReference type="Proteomes" id="UP000216442">
    <property type="component" value="Unassembled WGS sequence"/>
</dbReference>
<dbReference type="CDD" id="cd04458">
    <property type="entry name" value="CSP_CDS"/>
    <property type="match status" value="1"/>
</dbReference>
<evidence type="ECO:0000256" key="1">
    <source>
        <dbReference type="ARBA" id="ARBA00004496"/>
    </source>
</evidence>
<sequence>MKWYNPDKGFGFIGLESGGKDVFVHASVLTRSGLTRLEEGQKVVVRYAKGQKGLEARGIHLS</sequence>
<dbReference type="InterPro" id="IPR019844">
    <property type="entry name" value="CSD_CS"/>
</dbReference>
<evidence type="ECO:0000313" key="5">
    <source>
        <dbReference type="EMBL" id="PAQ09801.1"/>
    </source>
</evidence>
<dbReference type="AlphaFoldDB" id="A0A271LNT3"/>
<reference evidence="5 6" key="1">
    <citation type="submission" date="2017-08" db="EMBL/GenBank/DDBJ databases">
        <title>Mesorhizobium wenxinae sp. nov., a novel rhizobial species isolated from root nodules of chickpea (Cicer arietinum L.).</title>
        <authorList>
            <person name="Zhang J."/>
        </authorList>
    </citation>
    <scope>NUCLEOTIDE SEQUENCE [LARGE SCALE GENOMIC DNA]</scope>
    <source>
        <strain evidence="5 6">SDW018</strain>
    </source>
</reference>
<comment type="subcellular location">
    <subcellularLocation>
        <location evidence="1 3">Cytoplasm</location>
    </subcellularLocation>
</comment>
<dbReference type="SUPFAM" id="SSF50249">
    <property type="entry name" value="Nucleic acid-binding proteins"/>
    <property type="match status" value="1"/>
</dbReference>
<dbReference type="GO" id="GO:0003676">
    <property type="term" value="F:nucleic acid binding"/>
    <property type="evidence" value="ECO:0007669"/>
    <property type="project" value="InterPro"/>
</dbReference>
<dbReference type="PROSITE" id="PS00352">
    <property type="entry name" value="CSD_1"/>
    <property type="match status" value="1"/>
</dbReference>
<dbReference type="PANTHER" id="PTHR11544">
    <property type="entry name" value="COLD SHOCK DOMAIN CONTAINING PROTEINS"/>
    <property type="match status" value="1"/>
</dbReference>
<name>A0A271LNT3_9HYPH</name>
<organism evidence="5 6">
    <name type="scientific">Mesorhizobium temperatum</name>
    <dbReference type="NCBI Taxonomy" id="241416"/>
    <lineage>
        <taxon>Bacteria</taxon>
        <taxon>Pseudomonadati</taxon>
        <taxon>Pseudomonadota</taxon>
        <taxon>Alphaproteobacteria</taxon>
        <taxon>Hyphomicrobiales</taxon>
        <taxon>Phyllobacteriaceae</taxon>
        <taxon>Mesorhizobium</taxon>
    </lineage>
</organism>
<protein>
    <submittedName>
        <fullName evidence="5">Cold shock domain protein CspD</fullName>
    </submittedName>
</protein>
<dbReference type="OrthoDB" id="9791685at2"/>
<feature type="domain" description="CSD" evidence="4">
    <location>
        <begin position="1"/>
        <end position="61"/>
    </location>
</feature>
<evidence type="ECO:0000313" key="6">
    <source>
        <dbReference type="Proteomes" id="UP000216442"/>
    </source>
</evidence>
<dbReference type="EMBL" id="NPKJ01000039">
    <property type="protein sequence ID" value="PAQ09801.1"/>
    <property type="molecule type" value="Genomic_DNA"/>
</dbReference>
<dbReference type="RefSeq" id="WP_095492608.1">
    <property type="nucleotide sequence ID" value="NZ_NPKJ01000039.1"/>
</dbReference>
<dbReference type="InterPro" id="IPR050181">
    <property type="entry name" value="Cold_shock_domain"/>
</dbReference>
<dbReference type="InterPro" id="IPR012340">
    <property type="entry name" value="NA-bd_OB-fold"/>
</dbReference>
<dbReference type="InterPro" id="IPR012156">
    <property type="entry name" value="Cold_shock_CspA"/>
</dbReference>
<dbReference type="SMART" id="SM00357">
    <property type="entry name" value="CSP"/>
    <property type="match status" value="1"/>
</dbReference>
<dbReference type="Gene3D" id="2.40.50.140">
    <property type="entry name" value="Nucleic acid-binding proteins"/>
    <property type="match status" value="1"/>
</dbReference>
<proteinExistence type="predicted"/>
<gene>
    <name evidence="5" type="ORF">CIT26_11000</name>
</gene>
<evidence type="ECO:0000256" key="3">
    <source>
        <dbReference type="RuleBase" id="RU000408"/>
    </source>
</evidence>
<dbReference type="Pfam" id="PF00313">
    <property type="entry name" value="CSD"/>
    <property type="match status" value="1"/>
</dbReference>
<dbReference type="InterPro" id="IPR002059">
    <property type="entry name" value="CSP_DNA-bd"/>
</dbReference>